<dbReference type="Pfam" id="PF20237">
    <property type="entry name" value="DUF6594"/>
    <property type="match status" value="1"/>
</dbReference>
<reference evidence="3 4" key="1">
    <citation type="submission" date="2017-12" db="EMBL/GenBank/DDBJ databases">
        <title>Comparative genomics of Botrytis spp.</title>
        <authorList>
            <person name="Valero-Jimenez C.A."/>
            <person name="Tapia P."/>
            <person name="Veloso J."/>
            <person name="Silva-Moreno E."/>
            <person name="Staats M."/>
            <person name="Valdes J.H."/>
            <person name="Van Kan J.A.L."/>
        </authorList>
    </citation>
    <scope>NUCLEOTIDE SEQUENCE [LARGE SCALE GENOMIC DNA]</scope>
    <source>
        <strain evidence="3 4">Bt9001</strain>
    </source>
</reference>
<feature type="domain" description="DUF6594" evidence="2">
    <location>
        <begin position="2"/>
        <end position="163"/>
    </location>
</feature>
<organism evidence="3 4">
    <name type="scientific">Botrytis tulipae</name>
    <dbReference type="NCBI Taxonomy" id="87230"/>
    <lineage>
        <taxon>Eukaryota</taxon>
        <taxon>Fungi</taxon>
        <taxon>Dikarya</taxon>
        <taxon>Ascomycota</taxon>
        <taxon>Pezizomycotina</taxon>
        <taxon>Leotiomycetes</taxon>
        <taxon>Helotiales</taxon>
        <taxon>Sclerotiniaceae</taxon>
        <taxon>Botrytis</taxon>
    </lineage>
</organism>
<keyword evidence="4" id="KW-1185">Reference proteome</keyword>
<evidence type="ECO:0000259" key="2">
    <source>
        <dbReference type="Pfam" id="PF20237"/>
    </source>
</evidence>
<name>A0A4Z1EAA0_9HELO</name>
<dbReference type="EMBL" id="PQXH01000179">
    <property type="protein sequence ID" value="TGO09106.1"/>
    <property type="molecule type" value="Genomic_DNA"/>
</dbReference>
<dbReference type="InterPro" id="IPR046529">
    <property type="entry name" value="DUF6594"/>
</dbReference>
<feature type="transmembrane region" description="Helical" evidence="1">
    <location>
        <begin position="88"/>
        <end position="110"/>
    </location>
</feature>
<dbReference type="PANTHER" id="PTHR34502">
    <property type="entry name" value="DUF6594 DOMAIN-CONTAINING PROTEIN-RELATED"/>
    <property type="match status" value="1"/>
</dbReference>
<accession>A0A4Z1EAA0</accession>
<dbReference type="AlphaFoldDB" id="A0A4Z1EAA0"/>
<protein>
    <recommendedName>
        <fullName evidence="2">DUF6594 domain-containing protein</fullName>
    </recommendedName>
</protein>
<evidence type="ECO:0000256" key="1">
    <source>
        <dbReference type="SAM" id="Phobius"/>
    </source>
</evidence>
<feature type="transmembrane region" description="Helical" evidence="1">
    <location>
        <begin position="151"/>
        <end position="170"/>
    </location>
</feature>
<dbReference type="OrthoDB" id="3533814at2759"/>
<keyword evidence="1" id="KW-1133">Transmembrane helix</keyword>
<dbReference type="PANTHER" id="PTHR34502:SF3">
    <property type="entry name" value="DUF6594 DOMAIN-CONTAINING PROTEIN"/>
    <property type="match status" value="1"/>
</dbReference>
<sequence>MDYVRVRSYFDEQSPLCTSEQEYILCKEDLITLKPSRENTWLDGMIEKIPQKFPSRLTRHIFCPPELREKTNPESTNLILFSPERVNIVVSVIILITILTLLVIPVYILWYLSNVPSSKSPIGILIGILLIFTLLFSAVLSLFTRAKRHEVLAAAAAYCAVLVVFVGNVGNLSPS</sequence>
<evidence type="ECO:0000313" key="3">
    <source>
        <dbReference type="EMBL" id="TGO09106.1"/>
    </source>
</evidence>
<gene>
    <name evidence="3" type="ORF">BTUL_0179g00130</name>
</gene>
<feature type="transmembrane region" description="Helical" evidence="1">
    <location>
        <begin position="122"/>
        <end position="144"/>
    </location>
</feature>
<proteinExistence type="predicted"/>
<keyword evidence="1" id="KW-0812">Transmembrane</keyword>
<comment type="caution">
    <text evidence="3">The sequence shown here is derived from an EMBL/GenBank/DDBJ whole genome shotgun (WGS) entry which is preliminary data.</text>
</comment>
<dbReference type="Proteomes" id="UP000297777">
    <property type="component" value="Unassembled WGS sequence"/>
</dbReference>
<keyword evidence="1" id="KW-0472">Membrane</keyword>
<evidence type="ECO:0000313" key="4">
    <source>
        <dbReference type="Proteomes" id="UP000297777"/>
    </source>
</evidence>